<dbReference type="UniPathway" id="UPA00219"/>
<dbReference type="InterPro" id="IPR018187">
    <property type="entry name" value="Asp/Glu_racemase_AS_1"/>
</dbReference>
<dbReference type="GO" id="GO:0009252">
    <property type="term" value="P:peptidoglycan biosynthetic process"/>
    <property type="evidence" value="ECO:0007669"/>
    <property type="project" value="UniProtKB-UniRule"/>
</dbReference>
<evidence type="ECO:0000256" key="1">
    <source>
        <dbReference type="ARBA" id="ARBA00001602"/>
    </source>
</evidence>
<dbReference type="SUPFAM" id="SSF53681">
    <property type="entry name" value="Aspartate/glutamate racemase"/>
    <property type="match status" value="2"/>
</dbReference>
<evidence type="ECO:0000256" key="5">
    <source>
        <dbReference type="ARBA" id="ARBA00023235"/>
    </source>
</evidence>
<keyword evidence="4 7" id="KW-0573">Peptidoglycan synthesis</keyword>
<feature type="binding site" evidence="7">
    <location>
        <begin position="83"/>
        <end position="84"/>
    </location>
    <ligand>
        <name>substrate</name>
    </ligand>
</feature>
<dbReference type="NCBIfam" id="TIGR00067">
    <property type="entry name" value="glut_race"/>
    <property type="match status" value="1"/>
</dbReference>
<dbReference type="KEGG" id="wca:WEOB_059"/>
<dbReference type="Gene3D" id="3.40.50.1860">
    <property type="match status" value="2"/>
</dbReference>
<dbReference type="GO" id="GO:0008881">
    <property type="term" value="F:glutamate racemase activity"/>
    <property type="evidence" value="ECO:0007669"/>
    <property type="project" value="UniProtKB-UniRule"/>
</dbReference>
<dbReference type="GO" id="GO:0008360">
    <property type="term" value="P:regulation of cell shape"/>
    <property type="evidence" value="ECO:0007669"/>
    <property type="project" value="UniProtKB-KW"/>
</dbReference>
<organism evidence="8 9">
    <name type="scientific">Candidatus Westeberhardia cardiocondylae</name>
    <dbReference type="NCBI Taxonomy" id="1594731"/>
    <lineage>
        <taxon>Bacteria</taxon>
        <taxon>Pseudomonadati</taxon>
        <taxon>Pseudomonadota</taxon>
        <taxon>Gammaproteobacteria</taxon>
        <taxon>Enterobacterales</taxon>
        <taxon>Enterobacteriaceae</taxon>
        <taxon>ant endosymbionts</taxon>
        <taxon>Candidatus Westeberhardia</taxon>
    </lineage>
</organism>
<dbReference type="HAMAP" id="MF_00258">
    <property type="entry name" value="Glu_racemase"/>
    <property type="match status" value="1"/>
</dbReference>
<keyword evidence="9" id="KW-1185">Reference proteome</keyword>
<gene>
    <name evidence="7 8" type="primary">murI</name>
    <name evidence="8" type="ORF">WEOB_059</name>
</gene>
<dbReference type="Proteomes" id="UP000242753">
    <property type="component" value="Chromosome I"/>
</dbReference>
<evidence type="ECO:0000256" key="2">
    <source>
        <dbReference type="ARBA" id="ARBA00013090"/>
    </source>
</evidence>
<reference evidence="9" key="1">
    <citation type="submission" date="2015-01" db="EMBL/GenBank/DDBJ databases">
        <authorList>
            <person name="Manzano-Marin A."/>
            <person name="Manzano-Marin A."/>
        </authorList>
    </citation>
    <scope>NUCLEOTIDE SEQUENCE [LARGE SCALE GENOMIC DNA]</scope>
    <source>
        <strain evidence="9">obscurior</strain>
    </source>
</reference>
<dbReference type="AlphaFoldDB" id="A0A0H5BWN3"/>
<keyword evidence="5 7" id="KW-0413">Isomerase</keyword>
<keyword evidence="3 7" id="KW-0133">Cell shape</keyword>
<evidence type="ECO:0000256" key="4">
    <source>
        <dbReference type="ARBA" id="ARBA00022984"/>
    </source>
</evidence>
<evidence type="ECO:0000256" key="3">
    <source>
        <dbReference type="ARBA" id="ARBA00022960"/>
    </source>
</evidence>
<dbReference type="GO" id="GO:0071555">
    <property type="term" value="P:cell wall organization"/>
    <property type="evidence" value="ECO:0007669"/>
    <property type="project" value="UniProtKB-KW"/>
</dbReference>
<dbReference type="EMBL" id="LN774881">
    <property type="protein sequence ID" value="CEN32019.1"/>
    <property type="molecule type" value="Genomic_DNA"/>
</dbReference>
<evidence type="ECO:0000256" key="7">
    <source>
        <dbReference type="HAMAP-Rule" id="MF_00258"/>
    </source>
</evidence>
<evidence type="ECO:0000256" key="6">
    <source>
        <dbReference type="ARBA" id="ARBA00023316"/>
    </source>
</evidence>
<dbReference type="PATRIC" id="fig|1594731.3.peg.51"/>
<dbReference type="STRING" id="1594731.WEOB_059"/>
<feature type="active site" description="Proton donor/acceptor" evidence="7">
    <location>
        <position position="82"/>
    </location>
</feature>
<feature type="binding site" evidence="7">
    <location>
        <begin position="18"/>
        <end position="19"/>
    </location>
    <ligand>
        <name>substrate</name>
    </ligand>
</feature>
<dbReference type="InterPro" id="IPR001920">
    <property type="entry name" value="Asp/Glu_race"/>
</dbReference>
<proteinExistence type="inferred from homology"/>
<keyword evidence="6 7" id="KW-0961">Cell wall biogenesis/degradation</keyword>
<name>A0A0H5BWN3_9ENTR</name>
<accession>A0A0H5BWN3</accession>
<comment type="similarity">
    <text evidence="7">Belongs to the aspartate/glutamate racemases family.</text>
</comment>
<comment type="function">
    <text evidence="7">Provides the (R)-glutamate required for cell wall biosynthesis.</text>
</comment>
<protein>
    <recommendedName>
        <fullName evidence="2 7">Glutamate racemase</fullName>
        <ecNumber evidence="2 7">5.1.1.3</ecNumber>
    </recommendedName>
</protein>
<feature type="binding site" evidence="7">
    <location>
        <begin position="50"/>
        <end position="51"/>
    </location>
    <ligand>
        <name>substrate</name>
    </ligand>
</feature>
<dbReference type="PANTHER" id="PTHR21198">
    <property type="entry name" value="GLUTAMATE RACEMASE"/>
    <property type="match status" value="1"/>
</dbReference>
<evidence type="ECO:0000313" key="8">
    <source>
        <dbReference type="EMBL" id="CEN32019.1"/>
    </source>
</evidence>
<dbReference type="InterPro" id="IPR004391">
    <property type="entry name" value="Glu_race"/>
</dbReference>
<dbReference type="PROSITE" id="PS00923">
    <property type="entry name" value="ASP_GLU_RACEMASE_1"/>
    <property type="match status" value="1"/>
</dbReference>
<comment type="pathway">
    <text evidence="7">Cell wall biogenesis; peptidoglycan biosynthesis.</text>
</comment>
<dbReference type="PANTHER" id="PTHR21198:SF2">
    <property type="entry name" value="GLUTAMATE RACEMASE"/>
    <property type="match status" value="1"/>
</dbReference>
<feature type="binding site" evidence="7">
    <location>
        <begin position="195"/>
        <end position="196"/>
    </location>
    <ligand>
        <name>substrate</name>
    </ligand>
</feature>
<dbReference type="Pfam" id="PF01177">
    <property type="entry name" value="Asp_Glu_race"/>
    <property type="match status" value="1"/>
</dbReference>
<dbReference type="EC" id="5.1.1.3" evidence="2 7"/>
<sequence length="281" mass="32605">MIINKHICNYRPVILILDSGVGGLFIYNQIKRVLSFAKYIYFFDNEYFPYGKRSDFLIVKRLINILKTIQKFLKFDVVIIACNTASVVACSELKKIFSFPIIGIVPDVKLAVMLSRNKIIGLLSTNVTINSMYMRNLIKKFSGMNLILQLDISNLIEIVENKLYGKCVSLTLVRKIMRPWLELDKIPDTIILGCTHLLFLKNEFKKIFHKNIFFVCSRNNILQCILKVINISVFNIYKLSKFNFIKNRVYCSTMSSKTLMLMPSLIKYGFSSLEKIRITNF</sequence>
<feature type="active site" description="Proton donor/acceptor" evidence="7">
    <location>
        <position position="194"/>
    </location>
</feature>
<comment type="catalytic activity">
    <reaction evidence="1 7">
        <text>L-glutamate = D-glutamate</text>
        <dbReference type="Rhea" id="RHEA:12813"/>
        <dbReference type="ChEBI" id="CHEBI:29985"/>
        <dbReference type="ChEBI" id="CHEBI:29986"/>
        <dbReference type="EC" id="5.1.1.3"/>
    </reaction>
</comment>
<evidence type="ECO:0000313" key="9">
    <source>
        <dbReference type="Proteomes" id="UP000242753"/>
    </source>
</evidence>
<dbReference type="RefSeq" id="WP_281263925.1">
    <property type="nucleotide sequence ID" value="NZ_LN774881.1"/>
</dbReference>
<dbReference type="InterPro" id="IPR015942">
    <property type="entry name" value="Asp/Glu/hydantoin_racemase"/>
</dbReference>